<reference evidence="2 3" key="1">
    <citation type="submission" date="2018-01" db="EMBL/GenBank/DDBJ databases">
        <title>Complete genome sequence of Salinigranum rubrum GX10T, an extremely halophilic archaeon isolated from a marine solar saltern.</title>
        <authorList>
            <person name="Han S."/>
        </authorList>
    </citation>
    <scope>NUCLEOTIDE SEQUENCE [LARGE SCALE GENOMIC DNA]</scope>
    <source>
        <strain evidence="2 3">GX10</strain>
    </source>
</reference>
<keyword evidence="3" id="KW-1185">Reference proteome</keyword>
<dbReference type="EMBL" id="CP026309">
    <property type="protein sequence ID" value="AUV82740.1"/>
    <property type="molecule type" value="Genomic_DNA"/>
</dbReference>
<name>A0A2I8VLC9_9EURY</name>
<feature type="region of interest" description="Disordered" evidence="1">
    <location>
        <begin position="53"/>
        <end position="78"/>
    </location>
</feature>
<dbReference type="OrthoDB" id="242305at2157"/>
<evidence type="ECO:0000313" key="3">
    <source>
        <dbReference type="Proteomes" id="UP000236584"/>
    </source>
</evidence>
<dbReference type="RefSeq" id="WP_103426429.1">
    <property type="nucleotide sequence ID" value="NZ_CP026309.1"/>
</dbReference>
<evidence type="ECO:0008006" key="4">
    <source>
        <dbReference type="Google" id="ProtNLM"/>
    </source>
</evidence>
<organism evidence="2 3">
    <name type="scientific">Salinigranum rubrum</name>
    <dbReference type="NCBI Taxonomy" id="755307"/>
    <lineage>
        <taxon>Archaea</taxon>
        <taxon>Methanobacteriati</taxon>
        <taxon>Methanobacteriota</taxon>
        <taxon>Stenosarchaea group</taxon>
        <taxon>Halobacteria</taxon>
        <taxon>Halobacteriales</taxon>
        <taxon>Haloferacaceae</taxon>
        <taxon>Salinigranum</taxon>
    </lineage>
</organism>
<dbReference type="Proteomes" id="UP000236584">
    <property type="component" value="Chromosome"/>
</dbReference>
<dbReference type="GeneID" id="35593369"/>
<dbReference type="AlphaFoldDB" id="A0A2I8VLC9"/>
<accession>A0A2I8VLC9</accession>
<dbReference type="KEGG" id="srub:C2R22_14715"/>
<proteinExistence type="predicted"/>
<evidence type="ECO:0000256" key="1">
    <source>
        <dbReference type="SAM" id="MobiDB-lite"/>
    </source>
</evidence>
<gene>
    <name evidence="2" type="ORF">C2R22_14715</name>
</gene>
<sequence>MTRTDATAPSETDVVRIPRHLLEQVDGRLPHSEFETRDEYVAFVLREVLARVEPTDDGETVDESEVRSRLESLGYLDS</sequence>
<evidence type="ECO:0000313" key="2">
    <source>
        <dbReference type="EMBL" id="AUV82740.1"/>
    </source>
</evidence>
<protein>
    <recommendedName>
        <fullName evidence="4">CopG family transcriptional regulator</fullName>
    </recommendedName>
</protein>